<feature type="transmembrane region" description="Helical" evidence="2">
    <location>
        <begin position="246"/>
        <end position="270"/>
    </location>
</feature>
<name>A0A7R9VIB9_9STRA</name>
<evidence type="ECO:0000313" key="3">
    <source>
        <dbReference type="EMBL" id="CAD8294933.1"/>
    </source>
</evidence>
<organism evidence="3">
    <name type="scientific">Pseudictyota dubia</name>
    <dbReference type="NCBI Taxonomy" id="2749911"/>
    <lineage>
        <taxon>Eukaryota</taxon>
        <taxon>Sar</taxon>
        <taxon>Stramenopiles</taxon>
        <taxon>Ochrophyta</taxon>
        <taxon>Bacillariophyta</taxon>
        <taxon>Mediophyceae</taxon>
        <taxon>Biddulphiophycidae</taxon>
        <taxon>Eupodiscales</taxon>
        <taxon>Odontellaceae</taxon>
        <taxon>Pseudictyota</taxon>
    </lineage>
</organism>
<keyword evidence="2" id="KW-0472">Membrane</keyword>
<accession>A0A7R9VIB9</accession>
<feature type="transmembrane region" description="Helical" evidence="2">
    <location>
        <begin position="39"/>
        <end position="61"/>
    </location>
</feature>
<evidence type="ECO:0000256" key="1">
    <source>
        <dbReference type="SAM" id="MobiDB-lite"/>
    </source>
</evidence>
<feature type="transmembrane region" description="Helical" evidence="2">
    <location>
        <begin position="174"/>
        <end position="191"/>
    </location>
</feature>
<protein>
    <submittedName>
        <fullName evidence="3">Uncharacterized protein</fullName>
    </submittedName>
</protein>
<proteinExistence type="predicted"/>
<keyword evidence="2" id="KW-1133">Transmembrane helix</keyword>
<feature type="compositionally biased region" description="Basic and acidic residues" evidence="1">
    <location>
        <begin position="279"/>
        <end position="291"/>
    </location>
</feature>
<dbReference type="EMBL" id="HBED01004519">
    <property type="protein sequence ID" value="CAD8294933.1"/>
    <property type="molecule type" value="Transcribed_RNA"/>
</dbReference>
<feature type="transmembrane region" description="Helical" evidence="2">
    <location>
        <begin position="99"/>
        <end position="121"/>
    </location>
</feature>
<feature type="transmembrane region" description="Helical" evidence="2">
    <location>
        <begin position="73"/>
        <end position="93"/>
    </location>
</feature>
<feature type="compositionally biased region" description="Low complexity" evidence="1">
    <location>
        <begin position="326"/>
        <end position="340"/>
    </location>
</feature>
<feature type="region of interest" description="Disordered" evidence="1">
    <location>
        <begin position="279"/>
        <end position="340"/>
    </location>
</feature>
<gene>
    <name evidence="3" type="ORF">TDUB1175_LOCUS2217</name>
</gene>
<dbReference type="AlphaFoldDB" id="A0A7R9VIB9"/>
<reference evidence="3" key="1">
    <citation type="submission" date="2021-01" db="EMBL/GenBank/DDBJ databases">
        <authorList>
            <person name="Corre E."/>
            <person name="Pelletier E."/>
            <person name="Niang G."/>
            <person name="Scheremetjew M."/>
            <person name="Finn R."/>
            <person name="Kale V."/>
            <person name="Holt S."/>
            <person name="Cochrane G."/>
            <person name="Meng A."/>
            <person name="Brown T."/>
            <person name="Cohen L."/>
        </authorList>
    </citation>
    <scope>NUCLEOTIDE SEQUENCE</scope>
    <source>
        <strain evidence="3">CCMP147</strain>
    </source>
</reference>
<sequence length="340" mass="37904">MSGDWSNVTIDFTDHDESSSLFDPNYTYSNDKYSCIRGFFFAHIVCNYFIFLSGIGCFVTRVAPQRFKWLHSWFGRIYILSMLWSTVTSTLITNTGLPLATIISFGAVMGGLTVGWIAIIIHKQKMERSAITLVHEKLLQQSSKGIDNESDLNQMLQDAKVEVAESKTFKERFFSLKTLHGTLFFVSWMQITGRIFASNQSGDFTCHTYPVYKPINTAEGDYDNGNLTLVPTNDPDWDRLPWSNGVVAWSMQIILGSLFGALAVGAIWSWRAARVAERKKEAMGPADRRQTDALTTHVPNDTETSVHTPEGDFVDEEKDAANVVETSAPPSSSDSSSSTS</sequence>
<feature type="compositionally biased region" description="Polar residues" evidence="1">
    <location>
        <begin position="292"/>
        <end position="307"/>
    </location>
</feature>
<evidence type="ECO:0000256" key="2">
    <source>
        <dbReference type="SAM" id="Phobius"/>
    </source>
</evidence>
<keyword evidence="2" id="KW-0812">Transmembrane</keyword>